<proteinExistence type="predicted"/>
<sequence length="101" mass="11556">MVPNKVNIAGIEYMVNQVEGLAEEQEVQGQVFYHKGLIKIDANMTEDKKEQTFVHEMFHAIMEEAGFQEQEEETVSRLSNVLYQVLKDNSFAFGKEPGECL</sequence>
<dbReference type="Proteomes" id="UP000307756">
    <property type="component" value="Unassembled WGS sequence"/>
</dbReference>
<organism evidence="1 2">
    <name type="scientific">Robertmurraya kyonggiensis</name>
    <dbReference type="NCBI Taxonomy" id="1037680"/>
    <lineage>
        <taxon>Bacteria</taxon>
        <taxon>Bacillati</taxon>
        <taxon>Bacillota</taxon>
        <taxon>Bacilli</taxon>
        <taxon>Bacillales</taxon>
        <taxon>Bacillaceae</taxon>
        <taxon>Robertmurraya</taxon>
    </lineage>
</organism>
<dbReference type="RefSeq" id="WP_136832636.1">
    <property type="nucleotide sequence ID" value="NZ_SWBM01000004.1"/>
</dbReference>
<gene>
    <name evidence="1" type="ORF">FA727_16305</name>
</gene>
<protein>
    <submittedName>
        <fullName evidence="1">ImmA/IrrE family metallo-endopeptidase</fullName>
    </submittedName>
</protein>
<evidence type="ECO:0000313" key="2">
    <source>
        <dbReference type="Proteomes" id="UP000307756"/>
    </source>
</evidence>
<keyword evidence="2" id="KW-1185">Reference proteome</keyword>
<evidence type="ECO:0000313" key="1">
    <source>
        <dbReference type="EMBL" id="TKC15687.1"/>
    </source>
</evidence>
<dbReference type="AlphaFoldDB" id="A0A4U1D396"/>
<dbReference type="EMBL" id="SWBM01000004">
    <property type="protein sequence ID" value="TKC15687.1"/>
    <property type="molecule type" value="Genomic_DNA"/>
</dbReference>
<accession>A0A4U1D396</accession>
<reference evidence="1 2" key="1">
    <citation type="journal article" date="2011" name="J. Microbiol.">
        <title>Bacillus kyonggiensis sp. nov., isolated from soil of a lettuce field.</title>
        <authorList>
            <person name="Dong K."/>
            <person name="Lee S."/>
        </authorList>
    </citation>
    <scope>NUCLEOTIDE SEQUENCE [LARGE SCALE GENOMIC DNA]</scope>
    <source>
        <strain evidence="1 2">NB22</strain>
    </source>
</reference>
<dbReference type="OrthoDB" id="2140771at2"/>
<comment type="caution">
    <text evidence="1">The sequence shown here is derived from an EMBL/GenBank/DDBJ whole genome shotgun (WGS) entry which is preliminary data.</text>
</comment>
<name>A0A4U1D396_9BACI</name>